<dbReference type="RefSeq" id="WP_066501261.1">
    <property type="nucleotide sequence ID" value="NZ_BJMO01000110.1"/>
</dbReference>
<organism evidence="1 2">
    <name type="scientific">Sinomonas atrocyanea</name>
    <dbReference type="NCBI Taxonomy" id="37927"/>
    <lineage>
        <taxon>Bacteria</taxon>
        <taxon>Bacillati</taxon>
        <taxon>Actinomycetota</taxon>
        <taxon>Actinomycetes</taxon>
        <taxon>Micrococcales</taxon>
        <taxon>Micrococcaceae</taxon>
        <taxon>Sinomonas</taxon>
    </lineage>
</organism>
<dbReference type="Proteomes" id="UP000070134">
    <property type="component" value="Chromosome"/>
</dbReference>
<dbReference type="AlphaFoldDB" id="A0A127A4V7"/>
<dbReference type="KEGG" id="satk:SA2016_3843"/>
<proteinExistence type="predicted"/>
<evidence type="ECO:0000313" key="1">
    <source>
        <dbReference type="EMBL" id="AMM34500.1"/>
    </source>
</evidence>
<keyword evidence="2" id="KW-1185">Reference proteome</keyword>
<accession>A0A127A4V7</accession>
<gene>
    <name evidence="1" type="ORF">SA2016_3843</name>
</gene>
<name>A0A127A4V7_9MICC</name>
<sequence>MDKRSDAHLEVVVAEPGRLQELLDEAEAVLRQAAMYQRSCGILVTRHNPGRYTLALSDAVPFGETREQILA</sequence>
<dbReference type="STRING" id="37927.SA2016_3843"/>
<dbReference type="OrthoDB" id="5122836at2"/>
<reference evidence="1 2" key="1">
    <citation type="submission" date="2016-02" db="EMBL/GenBank/DDBJ databases">
        <title>Complete genome of Sinomonas atrocyanea KCTC 3377.</title>
        <authorList>
            <person name="Kim K.M."/>
        </authorList>
    </citation>
    <scope>NUCLEOTIDE SEQUENCE [LARGE SCALE GENOMIC DNA]</scope>
    <source>
        <strain evidence="1 2">KCTC 3377</strain>
    </source>
</reference>
<evidence type="ECO:0000313" key="2">
    <source>
        <dbReference type="Proteomes" id="UP000070134"/>
    </source>
</evidence>
<dbReference type="EMBL" id="CP014518">
    <property type="protein sequence ID" value="AMM34500.1"/>
    <property type="molecule type" value="Genomic_DNA"/>
</dbReference>
<protein>
    <submittedName>
        <fullName evidence="1">Uncharacterized protein</fullName>
    </submittedName>
</protein>